<sequence>MSDIVIAAAARTAIGAFNGGLSSVPAHELGEQVIRALLQRAALQPTDISEVILGQVLTAGQGMNPARQAAIKAGLPKETTAWGLNQVCGSGLRAVALAAQAVKTGDSRIVIAGGQENMSLAPHAAHLRNGQKMGDLSFIDTMIRDGLWDAFHGYHMGTTAENVAKGWQISRDQQDEFAVASQQKAEAAMKAGRFKDEIIPITIKTRKGDVVVDSDEHPRHGTTLEAMTKLRPAFDRDGTVTAGNASGINDGSAAVVVMSADEAAARSITPLARIASYAVAGVDPEVMGTGPIPASRAALEKAGWKASDLDLIESNEAFAAQACAVNKDLGWDTDKVNVNGGAIALGHPIGASGCRILVTLLQEMARRDAKRGLATLCIGGGMGIALCVERP</sequence>
<evidence type="ECO:0000313" key="11">
    <source>
        <dbReference type="Proteomes" id="UP000324996"/>
    </source>
</evidence>
<evidence type="ECO:0000256" key="6">
    <source>
        <dbReference type="PIRSR" id="PIRSR000429-1"/>
    </source>
</evidence>
<dbReference type="Pfam" id="PF00108">
    <property type="entry name" value="Thiolase_N"/>
    <property type="match status" value="1"/>
</dbReference>
<keyword evidence="2 7" id="KW-0808">Transferase</keyword>
<evidence type="ECO:0000256" key="1">
    <source>
        <dbReference type="ARBA" id="ARBA00010982"/>
    </source>
</evidence>
<dbReference type="PROSITE" id="PS00099">
    <property type="entry name" value="THIOLASE_3"/>
    <property type="match status" value="1"/>
</dbReference>
<evidence type="ECO:0000259" key="9">
    <source>
        <dbReference type="Pfam" id="PF02803"/>
    </source>
</evidence>
<reference evidence="10 11" key="1">
    <citation type="submission" date="2019-09" db="EMBL/GenBank/DDBJ databases">
        <title>NBRP : Genome information of microbial organism related human and environment.</title>
        <authorList>
            <person name="Hattori M."/>
            <person name="Oshima K."/>
            <person name="Inaba H."/>
            <person name="Suda W."/>
            <person name="Sakamoto M."/>
            <person name="Iino T."/>
            <person name="Kitahara M."/>
            <person name="Oshida Y."/>
            <person name="Iida T."/>
            <person name="Kudo T."/>
            <person name="Itoh T."/>
            <person name="Ohkuma M."/>
        </authorList>
    </citation>
    <scope>NUCLEOTIDE SEQUENCE [LARGE SCALE GENOMIC DNA]</scope>
    <source>
        <strain evidence="10 11">Q-1</strain>
    </source>
</reference>
<dbReference type="PROSITE" id="PS00737">
    <property type="entry name" value="THIOLASE_2"/>
    <property type="match status" value="1"/>
</dbReference>
<dbReference type="InterPro" id="IPR020610">
    <property type="entry name" value="Thiolase_AS"/>
</dbReference>
<dbReference type="InterPro" id="IPR020615">
    <property type="entry name" value="Thiolase_acyl_enz_int_AS"/>
</dbReference>
<dbReference type="CDD" id="cd00751">
    <property type="entry name" value="thiolase"/>
    <property type="match status" value="1"/>
</dbReference>
<dbReference type="GO" id="GO:0042619">
    <property type="term" value="P:poly-hydroxybutyrate biosynthetic process"/>
    <property type="evidence" value="ECO:0007669"/>
    <property type="project" value="UniProtKB-KW"/>
</dbReference>
<feature type="domain" description="Thiolase N-terminal" evidence="8">
    <location>
        <begin position="4"/>
        <end position="260"/>
    </location>
</feature>
<dbReference type="EMBL" id="BKCN01000005">
    <property type="protein sequence ID" value="GER03612.1"/>
    <property type="molecule type" value="Genomic_DNA"/>
</dbReference>
<evidence type="ECO:0000256" key="2">
    <source>
        <dbReference type="ARBA" id="ARBA00022679"/>
    </source>
</evidence>
<dbReference type="NCBIfam" id="TIGR01930">
    <property type="entry name" value="AcCoA-C-Actrans"/>
    <property type="match status" value="1"/>
</dbReference>
<comment type="pathway">
    <text evidence="5">Metabolic intermediate biosynthesis; (R)-mevalonate biosynthesis; (R)-mevalonate from acetyl-CoA: step 1/3.</text>
</comment>
<dbReference type="RefSeq" id="WP_042086002.1">
    <property type="nucleotide sequence ID" value="NZ_BKCN01000005.1"/>
</dbReference>
<evidence type="ECO:0000256" key="5">
    <source>
        <dbReference type="ARBA" id="ARBA00037924"/>
    </source>
</evidence>
<dbReference type="Gene3D" id="3.40.47.10">
    <property type="match status" value="2"/>
</dbReference>
<feature type="domain" description="Thiolase C-terminal" evidence="9">
    <location>
        <begin position="269"/>
        <end position="390"/>
    </location>
</feature>
<dbReference type="GO" id="GO:0044281">
    <property type="term" value="P:small molecule metabolic process"/>
    <property type="evidence" value="ECO:0007669"/>
    <property type="project" value="UniProtKB-ARBA"/>
</dbReference>
<keyword evidence="3" id="KW-0583">PHB biosynthesis</keyword>
<dbReference type="InterPro" id="IPR020613">
    <property type="entry name" value="Thiolase_CS"/>
</dbReference>
<name>A0A5A7N5L3_9PROT</name>
<dbReference type="AlphaFoldDB" id="A0A5A7N5L3"/>
<dbReference type="InterPro" id="IPR002155">
    <property type="entry name" value="Thiolase"/>
</dbReference>
<keyword evidence="11" id="KW-1185">Reference proteome</keyword>
<feature type="active site" description="Acyl-thioester intermediate" evidence="6">
    <location>
        <position position="88"/>
    </location>
</feature>
<dbReference type="Proteomes" id="UP000324996">
    <property type="component" value="Unassembled WGS sequence"/>
</dbReference>
<dbReference type="Pfam" id="PF02803">
    <property type="entry name" value="Thiolase_C"/>
    <property type="match status" value="1"/>
</dbReference>
<comment type="similarity">
    <text evidence="1 7">Belongs to the thiolase-like superfamily. Thiolase family.</text>
</comment>
<evidence type="ECO:0000256" key="7">
    <source>
        <dbReference type="RuleBase" id="RU003557"/>
    </source>
</evidence>
<dbReference type="InterPro" id="IPR016039">
    <property type="entry name" value="Thiolase-like"/>
</dbReference>
<evidence type="ECO:0000256" key="4">
    <source>
        <dbReference type="ARBA" id="ARBA00023315"/>
    </source>
</evidence>
<dbReference type="PIRSF" id="PIRSF000429">
    <property type="entry name" value="Ac-CoA_Ac_transf"/>
    <property type="match status" value="1"/>
</dbReference>
<proteinExistence type="inferred from homology"/>
<evidence type="ECO:0000313" key="10">
    <source>
        <dbReference type="EMBL" id="GER03612.1"/>
    </source>
</evidence>
<feature type="active site" description="Proton acceptor" evidence="6">
    <location>
        <position position="347"/>
    </location>
</feature>
<dbReference type="PANTHER" id="PTHR18919">
    <property type="entry name" value="ACETYL-COA C-ACYLTRANSFERASE"/>
    <property type="match status" value="1"/>
</dbReference>
<dbReference type="PROSITE" id="PS00098">
    <property type="entry name" value="THIOLASE_1"/>
    <property type="match status" value="1"/>
</dbReference>
<comment type="caution">
    <text evidence="10">The sequence shown here is derived from an EMBL/GenBank/DDBJ whole genome shotgun (WGS) entry which is preliminary data.</text>
</comment>
<accession>A0A5A7N5L3</accession>
<feature type="active site" description="Proton acceptor" evidence="6">
    <location>
        <position position="377"/>
    </location>
</feature>
<protein>
    <submittedName>
        <fullName evidence="10">Acetyl-CoA acetyltransferase</fullName>
    </submittedName>
</protein>
<dbReference type="PANTHER" id="PTHR18919:SF107">
    <property type="entry name" value="ACETYL-COA ACETYLTRANSFERASE, CYTOSOLIC"/>
    <property type="match status" value="1"/>
</dbReference>
<dbReference type="SUPFAM" id="SSF53901">
    <property type="entry name" value="Thiolase-like"/>
    <property type="match status" value="2"/>
</dbReference>
<organism evidence="10 11">
    <name type="scientific">Iodidimonas nitroreducens</name>
    <dbReference type="NCBI Taxonomy" id="1236968"/>
    <lineage>
        <taxon>Bacteria</taxon>
        <taxon>Pseudomonadati</taxon>
        <taxon>Pseudomonadota</taxon>
        <taxon>Alphaproteobacteria</taxon>
        <taxon>Iodidimonadales</taxon>
        <taxon>Iodidimonadaceae</taxon>
        <taxon>Iodidimonas</taxon>
    </lineage>
</organism>
<evidence type="ECO:0000256" key="3">
    <source>
        <dbReference type="ARBA" id="ARBA00022752"/>
    </source>
</evidence>
<gene>
    <name evidence="10" type="ORF">JCM17846_12940</name>
</gene>
<dbReference type="InterPro" id="IPR020617">
    <property type="entry name" value="Thiolase_C"/>
</dbReference>
<dbReference type="GO" id="GO:0003988">
    <property type="term" value="F:acetyl-CoA C-acyltransferase activity"/>
    <property type="evidence" value="ECO:0007669"/>
    <property type="project" value="UniProtKB-ARBA"/>
</dbReference>
<dbReference type="FunFam" id="3.40.47.10:FF:000010">
    <property type="entry name" value="Acetyl-CoA acetyltransferase (Thiolase)"/>
    <property type="match status" value="1"/>
</dbReference>
<evidence type="ECO:0000259" key="8">
    <source>
        <dbReference type="Pfam" id="PF00108"/>
    </source>
</evidence>
<dbReference type="InterPro" id="IPR020616">
    <property type="entry name" value="Thiolase_N"/>
</dbReference>
<keyword evidence="4 7" id="KW-0012">Acyltransferase</keyword>